<dbReference type="Proteomes" id="UP001195483">
    <property type="component" value="Unassembled WGS sequence"/>
</dbReference>
<organism evidence="1 2">
    <name type="scientific">Potamilus streckersoni</name>
    <dbReference type="NCBI Taxonomy" id="2493646"/>
    <lineage>
        <taxon>Eukaryota</taxon>
        <taxon>Metazoa</taxon>
        <taxon>Spiralia</taxon>
        <taxon>Lophotrochozoa</taxon>
        <taxon>Mollusca</taxon>
        <taxon>Bivalvia</taxon>
        <taxon>Autobranchia</taxon>
        <taxon>Heteroconchia</taxon>
        <taxon>Palaeoheterodonta</taxon>
        <taxon>Unionida</taxon>
        <taxon>Unionoidea</taxon>
        <taxon>Unionidae</taxon>
        <taxon>Ambleminae</taxon>
        <taxon>Lampsilini</taxon>
        <taxon>Potamilus</taxon>
    </lineage>
</organism>
<evidence type="ECO:0000313" key="1">
    <source>
        <dbReference type="EMBL" id="KAK3594904.1"/>
    </source>
</evidence>
<reference evidence="1" key="1">
    <citation type="journal article" date="2021" name="Genome Biol. Evol.">
        <title>A High-Quality Reference Genome for a Parasitic Bivalve with Doubly Uniparental Inheritance (Bivalvia: Unionida).</title>
        <authorList>
            <person name="Smith C.H."/>
        </authorList>
    </citation>
    <scope>NUCLEOTIDE SEQUENCE</scope>
    <source>
        <strain evidence="1">CHS0354</strain>
    </source>
</reference>
<feature type="non-terminal residue" evidence="1">
    <location>
        <position position="1"/>
    </location>
</feature>
<reference evidence="1" key="2">
    <citation type="journal article" date="2021" name="Genome Biol. Evol.">
        <title>Developing a high-quality reference genome for a parasitic bivalve with doubly uniparental inheritance (Bivalvia: Unionida).</title>
        <authorList>
            <person name="Smith C.H."/>
        </authorList>
    </citation>
    <scope>NUCLEOTIDE SEQUENCE</scope>
    <source>
        <strain evidence="1">CHS0354</strain>
        <tissue evidence="1">Mantle</tissue>
    </source>
</reference>
<gene>
    <name evidence="1" type="ORF">CHS0354_020562</name>
</gene>
<comment type="caution">
    <text evidence="1">The sequence shown here is derived from an EMBL/GenBank/DDBJ whole genome shotgun (WGS) entry which is preliminary data.</text>
</comment>
<dbReference type="EMBL" id="JAEAOA010001253">
    <property type="protein sequence ID" value="KAK3594904.1"/>
    <property type="molecule type" value="Genomic_DNA"/>
</dbReference>
<reference evidence="1" key="3">
    <citation type="submission" date="2023-05" db="EMBL/GenBank/DDBJ databases">
        <authorList>
            <person name="Smith C.H."/>
        </authorList>
    </citation>
    <scope>NUCLEOTIDE SEQUENCE</scope>
    <source>
        <strain evidence="1">CHS0354</strain>
        <tissue evidence="1">Mantle</tissue>
    </source>
</reference>
<evidence type="ECO:0000313" key="2">
    <source>
        <dbReference type="Proteomes" id="UP001195483"/>
    </source>
</evidence>
<name>A0AAE0SNI1_9BIVA</name>
<sequence length="68" mass="7547">MFGTKIAQEQIGSYFSIGEWACGDKSEANTNPLEKSGLPTLRSSSSVKKHPVVIYMGIRQYEEPILAR</sequence>
<keyword evidence="2" id="KW-1185">Reference proteome</keyword>
<proteinExistence type="predicted"/>
<accession>A0AAE0SNI1</accession>
<dbReference type="AlphaFoldDB" id="A0AAE0SNI1"/>
<protein>
    <submittedName>
        <fullName evidence="1">Uncharacterized protein</fullName>
    </submittedName>
</protein>